<name>A0A813GJW6_POLGL</name>
<comment type="caution">
    <text evidence="2">The sequence shown here is derived from an EMBL/GenBank/DDBJ whole genome shotgun (WGS) entry which is preliminary data.</text>
</comment>
<feature type="region of interest" description="Disordered" evidence="1">
    <location>
        <begin position="68"/>
        <end position="100"/>
    </location>
</feature>
<gene>
    <name evidence="2" type="ORF">PGLA1383_LOCUS43630</name>
</gene>
<protein>
    <submittedName>
        <fullName evidence="2">Uncharacterized protein</fullName>
    </submittedName>
</protein>
<reference evidence="2" key="1">
    <citation type="submission" date="2021-02" db="EMBL/GenBank/DDBJ databases">
        <authorList>
            <person name="Dougan E. K."/>
            <person name="Rhodes N."/>
            <person name="Thang M."/>
            <person name="Chan C."/>
        </authorList>
    </citation>
    <scope>NUCLEOTIDE SEQUENCE</scope>
</reference>
<dbReference type="Proteomes" id="UP000654075">
    <property type="component" value="Unassembled WGS sequence"/>
</dbReference>
<keyword evidence="3" id="KW-1185">Reference proteome</keyword>
<sequence>MEDIAAGLAGASFSSVTPQEMPTGLAGASFCSVLPPQMTTPRSNSLEFHEAKEFEDNDPADRLKKALLAPPESVPVPDTPRTATPEPATPEVVPTKASPD</sequence>
<dbReference type="EMBL" id="CAJNNV010029018">
    <property type="protein sequence ID" value="CAE8626730.1"/>
    <property type="molecule type" value="Genomic_DNA"/>
</dbReference>
<evidence type="ECO:0000313" key="3">
    <source>
        <dbReference type="Proteomes" id="UP000654075"/>
    </source>
</evidence>
<feature type="region of interest" description="Disordered" evidence="1">
    <location>
        <begin position="1"/>
        <end position="20"/>
    </location>
</feature>
<evidence type="ECO:0000313" key="2">
    <source>
        <dbReference type="EMBL" id="CAE8626730.1"/>
    </source>
</evidence>
<accession>A0A813GJW6</accession>
<organism evidence="2 3">
    <name type="scientific">Polarella glacialis</name>
    <name type="common">Dinoflagellate</name>
    <dbReference type="NCBI Taxonomy" id="89957"/>
    <lineage>
        <taxon>Eukaryota</taxon>
        <taxon>Sar</taxon>
        <taxon>Alveolata</taxon>
        <taxon>Dinophyceae</taxon>
        <taxon>Suessiales</taxon>
        <taxon>Suessiaceae</taxon>
        <taxon>Polarella</taxon>
    </lineage>
</organism>
<feature type="non-terminal residue" evidence="2">
    <location>
        <position position="100"/>
    </location>
</feature>
<feature type="compositionally biased region" description="Low complexity" evidence="1">
    <location>
        <begin position="79"/>
        <end position="100"/>
    </location>
</feature>
<proteinExistence type="predicted"/>
<evidence type="ECO:0000256" key="1">
    <source>
        <dbReference type="SAM" id="MobiDB-lite"/>
    </source>
</evidence>
<dbReference type="AlphaFoldDB" id="A0A813GJW6"/>